<dbReference type="Proteomes" id="UP000272833">
    <property type="component" value="Unassembled WGS sequence"/>
</dbReference>
<organism evidence="2 3">
    <name type="scientific">Ectopseudomonas oleovorans</name>
    <name type="common">Pseudomonas oleovorans</name>
    <dbReference type="NCBI Taxonomy" id="301"/>
    <lineage>
        <taxon>Bacteria</taxon>
        <taxon>Pseudomonadati</taxon>
        <taxon>Pseudomonadota</taxon>
        <taxon>Gammaproteobacteria</taxon>
        <taxon>Pseudomonadales</taxon>
        <taxon>Pseudomonadaceae</taxon>
        <taxon>Ectopseudomonas</taxon>
    </lineage>
</organism>
<comment type="caution">
    <text evidence="2">The sequence shown here is derived from an EMBL/GenBank/DDBJ whole genome shotgun (WGS) entry which is preliminary data.</text>
</comment>
<reference evidence="2 3" key="1">
    <citation type="submission" date="2018-10" db="EMBL/GenBank/DDBJ databases">
        <title>Transmission dynamics of multidrug resistant bacteria on intensive care unit surfaces.</title>
        <authorList>
            <person name="D'Souza A.W."/>
            <person name="Potter R.F."/>
            <person name="Wallace M."/>
            <person name="Shupe A."/>
            <person name="Patel S."/>
            <person name="Sun S."/>
            <person name="Gul D."/>
            <person name="Kwon J.H."/>
            <person name="Andleeb S."/>
            <person name="Burnham C.-A.D."/>
            <person name="Dantas G."/>
        </authorList>
    </citation>
    <scope>NUCLEOTIDE SEQUENCE [LARGE SCALE GENOMIC DNA]</scope>
    <source>
        <strain evidence="2 3">PO_271</strain>
    </source>
</reference>
<gene>
    <name evidence="2" type="ORF">EGJ44_00495</name>
</gene>
<sequence length="63" mass="6805">MAQFAAQPEGTASFCVVRRYSTAHLGDQTSRLAPSPTQKLAPSRSCAKRQQTLGKQCPALINE</sequence>
<evidence type="ECO:0000313" key="2">
    <source>
        <dbReference type="EMBL" id="RRW39283.1"/>
    </source>
</evidence>
<evidence type="ECO:0000313" key="3">
    <source>
        <dbReference type="Proteomes" id="UP000272833"/>
    </source>
</evidence>
<proteinExistence type="predicted"/>
<name>A0A427HW26_ECTOL</name>
<protein>
    <submittedName>
        <fullName evidence="2">Uncharacterized protein</fullName>
    </submittedName>
</protein>
<dbReference type="AlphaFoldDB" id="A0A427HW26"/>
<accession>A0A427HW26</accession>
<dbReference type="EMBL" id="RHRS01000001">
    <property type="protein sequence ID" value="RRW39283.1"/>
    <property type="molecule type" value="Genomic_DNA"/>
</dbReference>
<evidence type="ECO:0000256" key="1">
    <source>
        <dbReference type="SAM" id="MobiDB-lite"/>
    </source>
</evidence>
<feature type="region of interest" description="Disordered" evidence="1">
    <location>
        <begin position="27"/>
        <end position="49"/>
    </location>
</feature>
<feature type="compositionally biased region" description="Polar residues" evidence="1">
    <location>
        <begin position="27"/>
        <end position="40"/>
    </location>
</feature>